<dbReference type="SUPFAM" id="SSF47459">
    <property type="entry name" value="HLH, helix-loop-helix DNA-binding domain"/>
    <property type="match status" value="1"/>
</dbReference>
<feature type="domain" description="Plant bHLH transcription factor ACT-like" evidence="8">
    <location>
        <begin position="581"/>
        <end position="656"/>
    </location>
</feature>
<evidence type="ECO:0000256" key="2">
    <source>
        <dbReference type="ARBA" id="ARBA00023015"/>
    </source>
</evidence>
<evidence type="ECO:0000256" key="5">
    <source>
        <dbReference type="ARBA" id="ARBA00023242"/>
    </source>
</evidence>
<keyword evidence="2" id="KW-0805">Transcription regulation</keyword>
<evidence type="ECO:0000259" key="7">
    <source>
        <dbReference type="Pfam" id="PF14215"/>
    </source>
</evidence>
<evidence type="ECO:0000256" key="4">
    <source>
        <dbReference type="ARBA" id="ARBA00023163"/>
    </source>
</evidence>
<keyword evidence="4" id="KW-0804">Transcription</keyword>
<dbReference type="GO" id="GO:0046983">
    <property type="term" value="F:protein dimerization activity"/>
    <property type="evidence" value="ECO:0007669"/>
    <property type="project" value="InterPro"/>
</dbReference>
<dbReference type="InterPro" id="IPR025610">
    <property type="entry name" value="MYC/MYB_N"/>
</dbReference>
<keyword evidence="3" id="KW-0010">Activator</keyword>
<dbReference type="InterPro" id="IPR036638">
    <property type="entry name" value="HLH_DNA-bd_sf"/>
</dbReference>
<keyword evidence="6" id="KW-0175">Coiled coil</keyword>
<feature type="coiled-coil region" evidence="6">
    <location>
        <begin position="496"/>
        <end position="523"/>
    </location>
</feature>
<reference evidence="9" key="1">
    <citation type="submission" date="2016-08" db="EMBL/GenBank/DDBJ databases">
        <title>Characterization of MYC transcription factor family genes in rubber-producing laticifer cells of rubber tree (Hevea brasiliensis Muell. Arg.).</title>
        <authorList>
            <person name="Zhang S.-X."/>
            <person name="Tian W.-M."/>
        </authorList>
    </citation>
    <scope>NUCLEOTIDE SEQUENCE</scope>
</reference>
<proteinExistence type="evidence at transcript level"/>
<dbReference type="PANTHER" id="PTHR46266:SF1">
    <property type="entry name" value="TRANSCRIPTION FACTOR MYC1"/>
    <property type="match status" value="1"/>
</dbReference>
<evidence type="ECO:0000256" key="3">
    <source>
        <dbReference type="ARBA" id="ARBA00023159"/>
    </source>
</evidence>
<sequence length="659" mass="74225">MYIRSAMANTVQSQDVVTENLRKQLAVAVRSIQWSYAIFWSLSTTQQGVLEWVDGYYNGDIKTRKTAQAMELKHDKIGLQRSEQLRELYKSLLEGEIDQQANRPSAALSPEDLSDAEWYYLVCMSFVFNPGESLPGRALANKETIWLCNAQYADSKVFSRSLLAKSASIQTVVCFPHLEGVIELGVTELVAEDPNLIQHIKACLLEFSKPVCAEKSSSATQSADDDKDPACAELDNEKVDAMAVLEDLQNPTEDIIFNQEGIDELHGNMHEELNMDSSDGSSNGCVQNHRTEDFLLEHLNGGISRIQSWHFTDYELSNGVQDSANSSNRKSEVIASDEITLSGLKDQNVSHLQLKELQEGNRSKLSSFDLGASDNLLYKRTLSMVMRSSTQWIGNSSFCSGNHKSSFVTWKKGEFNSHRPQVQQNVLKKILFAVPLMHGGCSLRSHIENGGKDCGRKLKSNEICQGLPEKQRKHEKFLVLKSMIHSVSEIDKASILDDMIRYLEELEARVEELESCKNLVEYTARPRRSELEMAEKTSDNYENMKFENGKKVWIKKRKASFIYETEPELNVMVTEDVLPTDVKVSMREKEVLIEMKCAYREYILLDIMDEINNLHLDVHSVQSSSIDGILTASLKSKFRGAAVASAGMIKQALWKVGSN</sequence>
<dbReference type="GO" id="GO:0080090">
    <property type="term" value="P:regulation of primary metabolic process"/>
    <property type="evidence" value="ECO:0007669"/>
    <property type="project" value="UniProtKB-ARBA"/>
</dbReference>
<dbReference type="Pfam" id="PF14215">
    <property type="entry name" value="bHLH-MYC_N"/>
    <property type="match status" value="1"/>
</dbReference>
<dbReference type="InterPro" id="IPR054502">
    <property type="entry name" value="bHLH-TF_ACT-like_plant"/>
</dbReference>
<dbReference type="Pfam" id="PF22754">
    <property type="entry name" value="bHLH-TF_ACT-like_plant"/>
    <property type="match status" value="1"/>
</dbReference>
<organism evidence="9">
    <name type="scientific">Hevea brasiliensis</name>
    <name type="common">Para rubber tree</name>
    <name type="synonym">Siphonia brasiliensis</name>
    <dbReference type="NCBI Taxonomy" id="3981"/>
    <lineage>
        <taxon>Eukaryota</taxon>
        <taxon>Viridiplantae</taxon>
        <taxon>Streptophyta</taxon>
        <taxon>Embryophyta</taxon>
        <taxon>Tracheophyta</taxon>
        <taxon>Spermatophyta</taxon>
        <taxon>Magnoliopsida</taxon>
        <taxon>eudicotyledons</taxon>
        <taxon>Gunneridae</taxon>
        <taxon>Pentapetalae</taxon>
        <taxon>rosids</taxon>
        <taxon>fabids</taxon>
        <taxon>Malpighiales</taxon>
        <taxon>Euphorbiaceae</taxon>
        <taxon>Crotonoideae</taxon>
        <taxon>Micrandreae</taxon>
        <taxon>Hevea</taxon>
    </lineage>
</organism>
<dbReference type="AlphaFoldDB" id="A0A343IVF6"/>
<feature type="domain" description="Transcription factor MYC/MYB N-terminal" evidence="7">
    <location>
        <begin position="21"/>
        <end position="203"/>
    </location>
</feature>
<evidence type="ECO:0000256" key="6">
    <source>
        <dbReference type="SAM" id="Coils"/>
    </source>
</evidence>
<name>A0A343IVF6_HEVBR</name>
<dbReference type="GO" id="GO:0005634">
    <property type="term" value="C:nucleus"/>
    <property type="evidence" value="ECO:0007669"/>
    <property type="project" value="UniProtKB-SubCell"/>
</dbReference>
<keyword evidence="5" id="KW-0539">Nucleus</keyword>
<evidence type="ECO:0000313" key="9">
    <source>
        <dbReference type="EMBL" id="AST25602.1"/>
    </source>
</evidence>
<dbReference type="PANTHER" id="PTHR46266">
    <property type="entry name" value="TRANSCRIPTION FACTOR TT8"/>
    <property type="match status" value="1"/>
</dbReference>
<accession>A0A343IVF6</accession>
<protein>
    <submittedName>
        <fullName evidence="9">LMYC10</fullName>
    </submittedName>
</protein>
<evidence type="ECO:0000259" key="8">
    <source>
        <dbReference type="Pfam" id="PF22754"/>
    </source>
</evidence>
<comment type="subcellular location">
    <subcellularLocation>
        <location evidence="1">Nucleus</location>
    </subcellularLocation>
</comment>
<evidence type="ECO:0000256" key="1">
    <source>
        <dbReference type="ARBA" id="ARBA00004123"/>
    </source>
</evidence>
<dbReference type="EMBL" id="KX644923">
    <property type="protein sequence ID" value="AST25602.1"/>
    <property type="molecule type" value="mRNA"/>
</dbReference>